<dbReference type="GO" id="GO:0035435">
    <property type="term" value="P:phosphate ion transmembrane transport"/>
    <property type="evidence" value="ECO:0007669"/>
    <property type="project" value="TreeGrafter"/>
</dbReference>
<reference evidence="11" key="1">
    <citation type="submission" date="2020-09" db="EMBL/GenBank/DDBJ databases">
        <authorList>
            <person name="Kikuchi T."/>
        </authorList>
    </citation>
    <scope>NUCLEOTIDE SEQUENCE</scope>
    <source>
        <strain evidence="11">SH1</strain>
    </source>
</reference>
<feature type="transmembrane region" description="Helical" evidence="8">
    <location>
        <begin position="72"/>
        <end position="92"/>
    </location>
</feature>
<keyword evidence="6 8" id="KW-1133">Transmembrane helix</keyword>
<dbReference type="Proteomes" id="UP000783686">
    <property type="component" value="Unassembled WGS sequence"/>
</dbReference>
<keyword evidence="3 8" id="KW-0813">Transport</keyword>
<accession>A0A811L1S8</accession>
<feature type="signal peptide" evidence="10">
    <location>
        <begin position="1"/>
        <end position="22"/>
    </location>
</feature>
<feature type="transmembrane region" description="Helical" evidence="8">
    <location>
        <begin position="203"/>
        <end position="226"/>
    </location>
</feature>
<feature type="transmembrane region" description="Helical" evidence="8">
    <location>
        <begin position="534"/>
        <end position="552"/>
    </location>
</feature>
<proteinExistence type="inferred from homology"/>
<feature type="transmembrane region" description="Helical" evidence="8">
    <location>
        <begin position="238"/>
        <end position="261"/>
    </location>
</feature>
<feature type="compositionally biased region" description="Polar residues" evidence="9">
    <location>
        <begin position="327"/>
        <end position="350"/>
    </location>
</feature>
<keyword evidence="5 8" id="KW-0812">Transmembrane</keyword>
<evidence type="ECO:0000256" key="10">
    <source>
        <dbReference type="SAM" id="SignalP"/>
    </source>
</evidence>
<evidence type="ECO:0000256" key="3">
    <source>
        <dbReference type="ARBA" id="ARBA00022448"/>
    </source>
</evidence>
<dbReference type="PANTHER" id="PTHR11101">
    <property type="entry name" value="PHOSPHATE TRANSPORTER"/>
    <property type="match status" value="1"/>
</dbReference>
<dbReference type="InterPro" id="IPR001204">
    <property type="entry name" value="Phos_transporter"/>
</dbReference>
<dbReference type="EMBL" id="CAJFDH010000005">
    <property type="protein sequence ID" value="CAD5223023.1"/>
    <property type="molecule type" value="Genomic_DNA"/>
</dbReference>
<dbReference type="Pfam" id="PF01384">
    <property type="entry name" value="PHO4"/>
    <property type="match status" value="1"/>
</dbReference>
<evidence type="ECO:0000256" key="5">
    <source>
        <dbReference type="ARBA" id="ARBA00022692"/>
    </source>
</evidence>
<dbReference type="GO" id="GO:0005315">
    <property type="term" value="F:phosphate transmembrane transporter activity"/>
    <property type="evidence" value="ECO:0007669"/>
    <property type="project" value="InterPro"/>
</dbReference>
<keyword evidence="12" id="KW-1185">Reference proteome</keyword>
<gene>
    <name evidence="11" type="ORF">BOKJ2_LOCUS9936</name>
</gene>
<dbReference type="EMBL" id="CAJFCW020000005">
    <property type="protein sequence ID" value="CAG9117163.1"/>
    <property type="molecule type" value="Genomic_DNA"/>
</dbReference>
<evidence type="ECO:0000313" key="12">
    <source>
        <dbReference type="Proteomes" id="UP000614601"/>
    </source>
</evidence>
<evidence type="ECO:0000256" key="6">
    <source>
        <dbReference type="ARBA" id="ARBA00022989"/>
    </source>
</evidence>
<feature type="transmembrane region" description="Helical" evidence="8">
    <location>
        <begin position="112"/>
        <end position="132"/>
    </location>
</feature>
<feature type="compositionally biased region" description="Polar residues" evidence="9">
    <location>
        <begin position="358"/>
        <end position="367"/>
    </location>
</feature>
<name>A0A811L1S8_9BILA</name>
<sequence>MERRRILFFGILLLIGAVLAEGQSLESFQSKWLWVVIVSAVLAFILGFGMGANDVSNAFGTSVGSKVLTLRWAYFLATIFETLGSILVGYNVTDTMRKGVIDVTVYESKPEALLVGQIGILGGCAAWLMIATFARLPVSTTQSIVGSTVGFSIASKGFEGIRWMKIVDIVLSWFVSPLSSGLVSVILYLILDHLVLRKHRPLIYGLRALPFFYFFCIMFITFAVSYQGSKILHLASLPLWLALTISVVMGLIVALLVHFFAKPRLVNWIERRNTIPCIENRFDGEYEDVVRRYSTISNKSPNPGHYRSISSVSDHKSSVDRIENGIKRQSSLKNGERQSTLKNDGFSNYGTVDDGTVHNGTIGTNIDVTPGTDIDVTDGTNIDSTDATGNGGTNGTENKNTIDGTQGTKNGTHSDSNKIARRVSSKRERTVTLNLDGVVVPSRDRSETDNAILDAAALATQKFNQENSVEGVDGLRYSTPPSSPRRITLVGDSFKRSRADTYGEDQHLEWTLRGFVKWLLPLPTRKEDRQTLKLFSSLQIFTACFAGFAHGANDVSNAIAPLTAAIAIYKDQSVLQSEPTPVYVLLYGVLGIVIGLCLLGHKVIRTVGQEMSEIHPASGFCIEFGAAVTALLASKMGLPISTTHCLVGSVVAVGVVKSGAGIKWRIFRNVVFSWVVTLPVSGVIAALITVTLKWVVD</sequence>
<dbReference type="Proteomes" id="UP000614601">
    <property type="component" value="Unassembled WGS sequence"/>
</dbReference>
<feature type="compositionally biased region" description="Polar residues" evidence="9">
    <location>
        <begin position="378"/>
        <end position="387"/>
    </location>
</feature>
<protein>
    <recommendedName>
        <fullName evidence="8">Phosphate transporter</fullName>
    </recommendedName>
</protein>
<evidence type="ECO:0000256" key="1">
    <source>
        <dbReference type="ARBA" id="ARBA00004141"/>
    </source>
</evidence>
<evidence type="ECO:0000256" key="4">
    <source>
        <dbReference type="ARBA" id="ARBA00022592"/>
    </source>
</evidence>
<feature type="region of interest" description="Disordered" evidence="9">
    <location>
        <begin position="325"/>
        <end position="426"/>
    </location>
</feature>
<evidence type="ECO:0000313" key="11">
    <source>
        <dbReference type="EMBL" id="CAD5223023.1"/>
    </source>
</evidence>
<comment type="function">
    <text evidence="8">Sodium-phosphate symporter.</text>
</comment>
<feature type="compositionally biased region" description="Polar residues" evidence="9">
    <location>
        <begin position="402"/>
        <end position="414"/>
    </location>
</feature>
<feature type="chain" id="PRO_5035595250" description="Phosphate transporter" evidence="10">
    <location>
        <begin position="23"/>
        <end position="697"/>
    </location>
</feature>
<evidence type="ECO:0000256" key="8">
    <source>
        <dbReference type="RuleBase" id="RU363058"/>
    </source>
</evidence>
<keyword evidence="10" id="KW-0732">Signal</keyword>
<comment type="similarity">
    <text evidence="2 8">Belongs to the inorganic phosphate transporter (PiT) (TC 2.A.20) family.</text>
</comment>
<feature type="transmembrane region" description="Helical" evidence="8">
    <location>
        <begin position="32"/>
        <end position="51"/>
    </location>
</feature>
<dbReference type="GO" id="GO:0016020">
    <property type="term" value="C:membrane"/>
    <property type="evidence" value="ECO:0007669"/>
    <property type="project" value="UniProtKB-SubCell"/>
</dbReference>
<keyword evidence="7 8" id="KW-0472">Membrane</keyword>
<feature type="transmembrane region" description="Helical" evidence="8">
    <location>
        <begin position="582"/>
        <end position="604"/>
    </location>
</feature>
<comment type="caution">
    <text evidence="11">The sequence shown here is derived from an EMBL/GenBank/DDBJ whole genome shotgun (WGS) entry which is preliminary data.</text>
</comment>
<dbReference type="OrthoDB" id="260807at2759"/>
<feature type="transmembrane region" description="Helical" evidence="8">
    <location>
        <begin position="170"/>
        <end position="191"/>
    </location>
</feature>
<evidence type="ECO:0000256" key="2">
    <source>
        <dbReference type="ARBA" id="ARBA00009916"/>
    </source>
</evidence>
<evidence type="ECO:0000256" key="7">
    <source>
        <dbReference type="ARBA" id="ARBA00023136"/>
    </source>
</evidence>
<dbReference type="PANTHER" id="PTHR11101:SF67">
    <property type="entry name" value="PHOSPHATE TRANSPORTER"/>
    <property type="match status" value="1"/>
</dbReference>
<dbReference type="AlphaFoldDB" id="A0A811L1S8"/>
<evidence type="ECO:0000256" key="9">
    <source>
        <dbReference type="SAM" id="MobiDB-lite"/>
    </source>
</evidence>
<comment type="subcellular location">
    <subcellularLocation>
        <location evidence="1 8">Membrane</location>
        <topology evidence="1 8">Multi-pass membrane protein</topology>
    </subcellularLocation>
</comment>
<keyword evidence="4 8" id="KW-0592">Phosphate transport</keyword>
<organism evidence="11 12">
    <name type="scientific">Bursaphelenchus okinawaensis</name>
    <dbReference type="NCBI Taxonomy" id="465554"/>
    <lineage>
        <taxon>Eukaryota</taxon>
        <taxon>Metazoa</taxon>
        <taxon>Ecdysozoa</taxon>
        <taxon>Nematoda</taxon>
        <taxon>Chromadorea</taxon>
        <taxon>Rhabditida</taxon>
        <taxon>Tylenchina</taxon>
        <taxon>Tylenchomorpha</taxon>
        <taxon>Aphelenchoidea</taxon>
        <taxon>Aphelenchoididae</taxon>
        <taxon>Bursaphelenchus</taxon>
    </lineage>
</organism>
<feature type="transmembrane region" description="Helical" evidence="8">
    <location>
        <begin position="671"/>
        <end position="696"/>
    </location>
</feature>